<name>A0AAV3U686_9ALTE</name>
<keyword evidence="3" id="KW-0963">Cytoplasm</keyword>
<dbReference type="GO" id="GO:0005524">
    <property type="term" value="F:ATP binding"/>
    <property type="evidence" value="ECO:0007669"/>
    <property type="project" value="UniProtKB-UniRule"/>
</dbReference>
<keyword evidence="2 3" id="KW-0067">ATP-binding</keyword>
<dbReference type="GO" id="GO:0051301">
    <property type="term" value="P:cell division"/>
    <property type="evidence" value="ECO:0007669"/>
    <property type="project" value="UniProtKB-UniRule"/>
</dbReference>
<evidence type="ECO:0000313" key="5">
    <source>
        <dbReference type="Proteomes" id="UP001409585"/>
    </source>
</evidence>
<dbReference type="NCBIfam" id="NF040713">
    <property type="entry name" value="ZapE"/>
    <property type="match status" value="1"/>
</dbReference>
<comment type="similarity">
    <text evidence="3">Belongs to the AFG1 ATPase family. ZapE subfamily.</text>
</comment>
<keyword evidence="5" id="KW-1185">Reference proteome</keyword>
<evidence type="ECO:0000256" key="1">
    <source>
        <dbReference type="ARBA" id="ARBA00022741"/>
    </source>
</evidence>
<organism evidence="4 5">
    <name type="scientific">Halioxenophilus aromaticivorans</name>
    <dbReference type="NCBI Taxonomy" id="1306992"/>
    <lineage>
        <taxon>Bacteria</taxon>
        <taxon>Pseudomonadati</taxon>
        <taxon>Pseudomonadota</taxon>
        <taxon>Gammaproteobacteria</taxon>
        <taxon>Alteromonadales</taxon>
        <taxon>Alteromonadaceae</taxon>
        <taxon>Halioxenophilus</taxon>
    </lineage>
</organism>
<dbReference type="Gene3D" id="3.40.50.300">
    <property type="entry name" value="P-loop containing nucleotide triphosphate hydrolases"/>
    <property type="match status" value="1"/>
</dbReference>
<dbReference type="InterPro" id="IPR030870">
    <property type="entry name" value="ZapE"/>
</dbReference>
<protein>
    <recommendedName>
        <fullName evidence="3">Cell division protein ZapE</fullName>
    </recommendedName>
    <alternativeName>
        <fullName evidence="3">Z ring-associated protein ZapE</fullName>
    </alternativeName>
</protein>
<dbReference type="SUPFAM" id="SSF52540">
    <property type="entry name" value="P-loop containing nucleoside triphosphate hydrolases"/>
    <property type="match status" value="1"/>
</dbReference>
<evidence type="ECO:0000313" key="4">
    <source>
        <dbReference type="EMBL" id="GAA4952724.1"/>
    </source>
</evidence>
<dbReference type="RefSeq" id="WP_345425942.1">
    <property type="nucleotide sequence ID" value="NZ_AP031496.1"/>
</dbReference>
<dbReference type="InterPro" id="IPR027417">
    <property type="entry name" value="P-loop_NTPase"/>
</dbReference>
<feature type="binding site" evidence="3">
    <location>
        <begin position="72"/>
        <end position="79"/>
    </location>
    <ligand>
        <name>ATP</name>
        <dbReference type="ChEBI" id="CHEBI:30616"/>
    </ligand>
</feature>
<proteinExistence type="inferred from homology"/>
<keyword evidence="3" id="KW-0378">Hydrolase</keyword>
<keyword evidence="3 4" id="KW-0132">Cell division</keyword>
<comment type="subcellular location">
    <subcellularLocation>
        <location evidence="3">Cytoplasm</location>
    </subcellularLocation>
</comment>
<dbReference type="PANTHER" id="PTHR12169">
    <property type="entry name" value="ATPASE N2B"/>
    <property type="match status" value="1"/>
</dbReference>
<comment type="caution">
    <text evidence="4">The sequence shown here is derived from an EMBL/GenBank/DDBJ whole genome shotgun (WGS) entry which is preliminary data.</text>
</comment>
<dbReference type="InterPro" id="IPR005654">
    <property type="entry name" value="ATPase_AFG1-like"/>
</dbReference>
<dbReference type="EMBL" id="BAABLX010000029">
    <property type="protein sequence ID" value="GAA4952724.1"/>
    <property type="molecule type" value="Genomic_DNA"/>
</dbReference>
<dbReference type="Proteomes" id="UP001409585">
    <property type="component" value="Unassembled WGS sequence"/>
</dbReference>
<keyword evidence="1 3" id="KW-0547">Nucleotide-binding</keyword>
<keyword evidence="3" id="KW-0131">Cell cycle</keyword>
<reference evidence="5" key="1">
    <citation type="journal article" date="2019" name="Int. J. Syst. Evol. Microbiol.">
        <title>The Global Catalogue of Microorganisms (GCM) 10K type strain sequencing project: providing services to taxonomists for standard genome sequencing and annotation.</title>
        <authorList>
            <consortium name="The Broad Institute Genomics Platform"/>
            <consortium name="The Broad Institute Genome Sequencing Center for Infectious Disease"/>
            <person name="Wu L."/>
            <person name="Ma J."/>
        </authorList>
    </citation>
    <scope>NUCLEOTIDE SEQUENCE [LARGE SCALE GENOMIC DNA]</scope>
    <source>
        <strain evidence="5">JCM 19134</strain>
    </source>
</reference>
<dbReference type="GO" id="GO:0005737">
    <property type="term" value="C:cytoplasm"/>
    <property type="evidence" value="ECO:0007669"/>
    <property type="project" value="UniProtKB-SubCell"/>
</dbReference>
<comment type="subunit">
    <text evidence="3">Interacts with FtsZ.</text>
</comment>
<evidence type="ECO:0000256" key="2">
    <source>
        <dbReference type="ARBA" id="ARBA00022840"/>
    </source>
</evidence>
<sequence>MQNTPLARHERDLEREDFNFDPAQRAAVEKLQALYDALVARPVSAPKKGFLQRLLGGVPEPVEPVRGLYFWGGVGRGKTYLMDNFYDSLPFEQKMRAHFHRFMRRVHQELKTLDGQKNPLEIVADRIAAEARVICFDEFFVSDITDAMILATLLEALFARGVSLVATSNIVPDGLYKDGLQRARFLPAIDLLNRHTEVVNVDGGVDYRLRALEQAELYHCPLDEQAEVSLQSSFDSLVLDVGNVRLAEALEVEGRPIPSKAVAESVVWFEFTALCDGPRSQNDYIELAREFCAVLISNVPQMSVQIDDQARRFINMVDEFYDRNVKVVVSAAVPLAEIYAGGRLNFEFERTTSRLLEMQSNEYLSRPHKP</sequence>
<gene>
    <name evidence="3 4" type="primary">zapE</name>
    <name evidence="4" type="ORF">GCM10025791_36920</name>
</gene>
<evidence type="ECO:0000256" key="3">
    <source>
        <dbReference type="HAMAP-Rule" id="MF_01919"/>
    </source>
</evidence>
<dbReference type="GO" id="GO:0032153">
    <property type="term" value="C:cell division site"/>
    <property type="evidence" value="ECO:0007669"/>
    <property type="project" value="TreeGrafter"/>
</dbReference>
<dbReference type="HAMAP" id="MF_01919">
    <property type="entry name" value="ZapE"/>
    <property type="match status" value="1"/>
</dbReference>
<dbReference type="GO" id="GO:0016887">
    <property type="term" value="F:ATP hydrolysis activity"/>
    <property type="evidence" value="ECO:0007669"/>
    <property type="project" value="UniProtKB-UniRule"/>
</dbReference>
<dbReference type="AlphaFoldDB" id="A0AAV3U686"/>
<dbReference type="Pfam" id="PF03969">
    <property type="entry name" value="AFG1_ATPase"/>
    <property type="match status" value="1"/>
</dbReference>
<dbReference type="FunFam" id="3.40.50.300:FF:001019">
    <property type="entry name" value="Cell division protein ZapE"/>
    <property type="match status" value="1"/>
</dbReference>
<dbReference type="PANTHER" id="PTHR12169:SF6">
    <property type="entry name" value="AFG1-LIKE ATPASE"/>
    <property type="match status" value="1"/>
</dbReference>
<comment type="function">
    <text evidence="3">Reduces the stability of FtsZ polymers in the presence of ATP.</text>
</comment>
<accession>A0AAV3U686</accession>